<sequence length="87" mass="9474">MYRKGIFNLEDVSRLIKVLNMLVDRGHTVIIIEHHPHLLASCDWLIELGPGGGSEGGRVISSGTPIDLAKGSTPTAPYLKRILEGEI</sequence>
<dbReference type="GO" id="GO:0005737">
    <property type="term" value="C:cytoplasm"/>
    <property type="evidence" value="ECO:0007669"/>
    <property type="project" value="UniProtKB-SubCell"/>
</dbReference>
<evidence type="ECO:0000313" key="11">
    <source>
        <dbReference type="EMBL" id="KKN49784.1"/>
    </source>
</evidence>
<dbReference type="GO" id="GO:0005524">
    <property type="term" value="F:ATP binding"/>
    <property type="evidence" value="ECO:0007669"/>
    <property type="project" value="UniProtKB-KW"/>
</dbReference>
<dbReference type="GO" id="GO:0004518">
    <property type="term" value="F:nuclease activity"/>
    <property type="evidence" value="ECO:0007669"/>
    <property type="project" value="UniProtKB-KW"/>
</dbReference>
<evidence type="ECO:0000256" key="1">
    <source>
        <dbReference type="ARBA" id="ARBA00004496"/>
    </source>
</evidence>
<dbReference type="Gene3D" id="3.40.50.300">
    <property type="entry name" value="P-loop containing nucleotide triphosphate hydrolases"/>
    <property type="match status" value="1"/>
</dbReference>
<evidence type="ECO:0000256" key="10">
    <source>
        <dbReference type="ARBA" id="ARBA00023204"/>
    </source>
</evidence>
<evidence type="ECO:0000256" key="7">
    <source>
        <dbReference type="ARBA" id="ARBA00022840"/>
    </source>
</evidence>
<keyword evidence="5" id="KW-0227">DNA damage</keyword>
<evidence type="ECO:0000256" key="2">
    <source>
        <dbReference type="ARBA" id="ARBA00022490"/>
    </source>
</evidence>
<evidence type="ECO:0000256" key="3">
    <source>
        <dbReference type="ARBA" id="ARBA00022737"/>
    </source>
</evidence>
<comment type="caution">
    <text evidence="11">The sequence shown here is derived from an EMBL/GenBank/DDBJ whole genome shotgun (WGS) entry which is preliminary data.</text>
</comment>
<evidence type="ECO:0000256" key="9">
    <source>
        <dbReference type="ARBA" id="ARBA00023125"/>
    </source>
</evidence>
<dbReference type="PANTHER" id="PTHR43152">
    <property type="entry name" value="UVRABC SYSTEM PROTEIN A"/>
    <property type="match status" value="1"/>
</dbReference>
<dbReference type="InterPro" id="IPR027417">
    <property type="entry name" value="P-loop_NTPase"/>
</dbReference>
<evidence type="ECO:0000256" key="8">
    <source>
        <dbReference type="ARBA" id="ARBA00022881"/>
    </source>
</evidence>
<proteinExistence type="predicted"/>
<dbReference type="GO" id="GO:0003677">
    <property type="term" value="F:DNA binding"/>
    <property type="evidence" value="ECO:0007669"/>
    <property type="project" value="UniProtKB-KW"/>
</dbReference>
<dbReference type="PANTHER" id="PTHR43152:SF3">
    <property type="entry name" value="UVRABC SYSTEM PROTEIN A"/>
    <property type="match status" value="1"/>
</dbReference>
<keyword evidence="6" id="KW-0228">DNA excision</keyword>
<keyword evidence="9" id="KW-0238">DNA-binding</keyword>
<dbReference type="EMBL" id="LAZR01001151">
    <property type="protein sequence ID" value="KKN49784.1"/>
    <property type="molecule type" value="Genomic_DNA"/>
</dbReference>
<dbReference type="SUPFAM" id="SSF52540">
    <property type="entry name" value="P-loop containing nucleoside triphosphate hydrolases"/>
    <property type="match status" value="1"/>
</dbReference>
<dbReference type="GO" id="GO:0006281">
    <property type="term" value="P:DNA repair"/>
    <property type="evidence" value="ECO:0007669"/>
    <property type="project" value="UniProtKB-KW"/>
</dbReference>
<accession>A0A0F9R4Z3</accession>
<evidence type="ECO:0008006" key="12">
    <source>
        <dbReference type="Google" id="ProtNLM"/>
    </source>
</evidence>
<reference evidence="11" key="1">
    <citation type="journal article" date="2015" name="Nature">
        <title>Complex archaea that bridge the gap between prokaryotes and eukaryotes.</title>
        <authorList>
            <person name="Spang A."/>
            <person name="Saw J.H."/>
            <person name="Jorgensen S.L."/>
            <person name="Zaremba-Niedzwiedzka K."/>
            <person name="Martijn J."/>
            <person name="Lind A.E."/>
            <person name="van Eijk R."/>
            <person name="Schleper C."/>
            <person name="Guy L."/>
            <person name="Ettema T.J."/>
        </authorList>
    </citation>
    <scope>NUCLEOTIDE SEQUENCE</scope>
</reference>
<keyword evidence="2" id="KW-0963">Cytoplasm</keyword>
<keyword evidence="3" id="KW-0677">Repeat</keyword>
<name>A0A0F9R4Z3_9ZZZZ</name>
<dbReference type="AlphaFoldDB" id="A0A0F9R4Z3"/>
<gene>
    <name evidence="11" type="ORF">LCGC14_0639300</name>
</gene>
<organism evidence="11">
    <name type="scientific">marine sediment metagenome</name>
    <dbReference type="NCBI Taxonomy" id="412755"/>
    <lineage>
        <taxon>unclassified sequences</taxon>
        <taxon>metagenomes</taxon>
        <taxon>ecological metagenomes</taxon>
    </lineage>
</organism>
<evidence type="ECO:0000256" key="5">
    <source>
        <dbReference type="ARBA" id="ARBA00022763"/>
    </source>
</evidence>
<keyword evidence="10" id="KW-0234">DNA repair</keyword>
<protein>
    <recommendedName>
        <fullName evidence="12">UvrA interaction domain-containing protein</fullName>
    </recommendedName>
</protein>
<keyword evidence="7" id="KW-0067">ATP-binding</keyword>
<evidence type="ECO:0000256" key="6">
    <source>
        <dbReference type="ARBA" id="ARBA00022769"/>
    </source>
</evidence>
<keyword evidence="4" id="KW-0547">Nucleotide-binding</keyword>
<keyword evidence="8" id="KW-0267">Excision nuclease</keyword>
<evidence type="ECO:0000256" key="4">
    <source>
        <dbReference type="ARBA" id="ARBA00022741"/>
    </source>
</evidence>
<comment type="subcellular location">
    <subcellularLocation>
        <location evidence="1">Cytoplasm</location>
    </subcellularLocation>
</comment>